<keyword evidence="3" id="KW-0812">Transmembrane</keyword>
<keyword evidence="1" id="KW-0245">EGF-like domain</keyword>
<reference evidence="6" key="1">
    <citation type="submission" date="2020-12" db="UniProtKB">
        <authorList>
            <consortium name="WormBaseParasite"/>
        </authorList>
    </citation>
    <scope>IDENTIFICATION</scope>
    <source>
        <strain evidence="6">MHco3</strain>
    </source>
</reference>
<evidence type="ECO:0000313" key="5">
    <source>
        <dbReference type="Proteomes" id="UP000025227"/>
    </source>
</evidence>
<feature type="region of interest" description="Disordered" evidence="2">
    <location>
        <begin position="78"/>
        <end position="128"/>
    </location>
</feature>
<dbReference type="AlphaFoldDB" id="A0A7I5EA71"/>
<dbReference type="SUPFAM" id="SSF57196">
    <property type="entry name" value="EGF/Laminin"/>
    <property type="match status" value="1"/>
</dbReference>
<accession>A0A7I5EA71</accession>
<feature type="compositionally biased region" description="Basic and acidic residues" evidence="2">
    <location>
        <begin position="93"/>
        <end position="106"/>
    </location>
</feature>
<sequence length="413" mass="46103">MPSVNDADTPCASTVEDLPGYVRSKKPNSSIICSSSSIRQRRDLLTYLVVIFLIGELVAVEGCLPSWFRKERNESPQALEASNSITIDDPPELLDRTRPPEYDNDKGHRRPSYETNELHESDDESESEELDMIYGTAAPIRMDHRLEEARRRHSKRKCKGWCYRGGNCTVDIDEITYELRSVNCHCPHGYWGNRCELHFVARLFAPVKGNVDVEKSGVSAFAFIILMLIVSIGLIFYTYRKLARRNTAIDSSTLPSLNYHLRRQSVSFQTMPTSVNTSPTNSTASTARSALTHLNCRTPFSPFSKSYSHISGNSCNSVNDLTPSLNMAFERLSMSSVTSKIHSDLPKTDSKKTTCTTANRSTATTSFTSQLSDDSVYHTAVGSFSVEPALVDERNAVQIPLQLATTNETVFVK</sequence>
<evidence type="ECO:0000256" key="1">
    <source>
        <dbReference type="PROSITE-ProRule" id="PRU00076"/>
    </source>
</evidence>
<dbReference type="Gene3D" id="2.10.25.10">
    <property type="entry name" value="Laminin"/>
    <property type="match status" value="1"/>
</dbReference>
<evidence type="ECO:0000256" key="3">
    <source>
        <dbReference type="SAM" id="Phobius"/>
    </source>
</evidence>
<evidence type="ECO:0000256" key="2">
    <source>
        <dbReference type="SAM" id="MobiDB-lite"/>
    </source>
</evidence>
<evidence type="ECO:0000313" key="6">
    <source>
        <dbReference type="WBParaSite" id="HCON_00100080-00001"/>
    </source>
</evidence>
<feature type="compositionally biased region" description="Basic and acidic residues" evidence="2">
    <location>
        <begin position="341"/>
        <end position="352"/>
    </location>
</feature>
<keyword evidence="1" id="KW-1015">Disulfide bond</keyword>
<dbReference type="PROSITE" id="PS01186">
    <property type="entry name" value="EGF_2"/>
    <property type="match status" value="1"/>
</dbReference>
<dbReference type="InterPro" id="IPR000742">
    <property type="entry name" value="EGF"/>
</dbReference>
<dbReference type="WBParaSite" id="HCON_00100080-00001">
    <property type="protein sequence ID" value="HCON_00100080-00001"/>
    <property type="gene ID" value="HCON_00100080"/>
</dbReference>
<feature type="transmembrane region" description="Helical" evidence="3">
    <location>
        <begin position="218"/>
        <end position="239"/>
    </location>
</feature>
<feature type="transmembrane region" description="Helical" evidence="3">
    <location>
        <begin position="44"/>
        <end position="68"/>
    </location>
</feature>
<keyword evidence="3" id="KW-1133">Transmembrane helix</keyword>
<name>A0A7I5EA71_HAECO</name>
<feature type="region of interest" description="Disordered" evidence="2">
    <location>
        <begin position="340"/>
        <end position="359"/>
    </location>
</feature>
<keyword evidence="5" id="KW-1185">Reference proteome</keyword>
<dbReference type="PROSITE" id="PS50026">
    <property type="entry name" value="EGF_3"/>
    <property type="match status" value="1"/>
</dbReference>
<evidence type="ECO:0000259" key="4">
    <source>
        <dbReference type="PROSITE" id="PS50026"/>
    </source>
</evidence>
<dbReference type="OrthoDB" id="5861594at2759"/>
<organism evidence="5 6">
    <name type="scientific">Haemonchus contortus</name>
    <name type="common">Barber pole worm</name>
    <dbReference type="NCBI Taxonomy" id="6289"/>
    <lineage>
        <taxon>Eukaryota</taxon>
        <taxon>Metazoa</taxon>
        <taxon>Ecdysozoa</taxon>
        <taxon>Nematoda</taxon>
        <taxon>Chromadorea</taxon>
        <taxon>Rhabditida</taxon>
        <taxon>Rhabditina</taxon>
        <taxon>Rhabditomorpha</taxon>
        <taxon>Strongyloidea</taxon>
        <taxon>Trichostrongylidae</taxon>
        <taxon>Haemonchus</taxon>
    </lineage>
</organism>
<proteinExistence type="predicted"/>
<keyword evidence="3" id="KW-0472">Membrane</keyword>
<feature type="domain" description="EGF-like" evidence="4">
    <location>
        <begin position="154"/>
        <end position="196"/>
    </location>
</feature>
<comment type="caution">
    <text evidence="1">Lacks conserved residue(s) required for the propagation of feature annotation.</text>
</comment>
<dbReference type="Proteomes" id="UP000025227">
    <property type="component" value="Unplaced"/>
</dbReference>
<feature type="disulfide bond" evidence="1">
    <location>
        <begin position="186"/>
        <end position="195"/>
    </location>
</feature>
<protein>
    <submittedName>
        <fullName evidence="6">EGF-like domain-containing protein</fullName>
    </submittedName>
</protein>
<feature type="disulfide bond" evidence="1">
    <location>
        <begin position="158"/>
        <end position="168"/>
    </location>
</feature>
<dbReference type="PROSITE" id="PS00022">
    <property type="entry name" value="EGF_1"/>
    <property type="match status" value="1"/>
</dbReference>